<dbReference type="Proteomes" id="UP000189310">
    <property type="component" value="Unassembled WGS sequence"/>
</dbReference>
<sequence length="168" mass="19714">MPMEKNDEFAESIRPAVKGKSDKYSWRLYQRAKKKGRERVYLMAWNSLIGYQAPDPSCLEKGFVPASKVALGQVQDGFFHGGRLQTICTPGESLMDWAYGAAHHVDEWIDITDWFWSNYQRHGRCLFFVGVHRWTSMNRNTRKCEQCGKHERRSVVTRREIKRVEVWA</sequence>
<accession>A0ABX3IVC1</accession>
<comment type="caution">
    <text evidence="1">The sequence shown here is derived from an EMBL/GenBank/DDBJ whole genome shotgun (WGS) entry which is preliminary data.</text>
</comment>
<keyword evidence="2" id="KW-1185">Reference proteome</keyword>
<evidence type="ECO:0000313" key="1">
    <source>
        <dbReference type="EMBL" id="ONN71683.1"/>
    </source>
</evidence>
<dbReference type="EMBL" id="MTLN01000004">
    <property type="protein sequence ID" value="ONN71683.1"/>
    <property type="molecule type" value="Genomic_DNA"/>
</dbReference>
<evidence type="ECO:0000313" key="2">
    <source>
        <dbReference type="Proteomes" id="UP000189310"/>
    </source>
</evidence>
<organism evidence="1 2">
    <name type="scientific">Pseudomonas oryzihabitans</name>
    <dbReference type="NCBI Taxonomy" id="47885"/>
    <lineage>
        <taxon>Bacteria</taxon>
        <taxon>Pseudomonadati</taxon>
        <taxon>Pseudomonadota</taxon>
        <taxon>Gammaproteobacteria</taxon>
        <taxon>Pseudomonadales</taxon>
        <taxon>Pseudomonadaceae</taxon>
        <taxon>Pseudomonas</taxon>
    </lineage>
</organism>
<reference evidence="1 2" key="1">
    <citation type="submission" date="2017-01" db="EMBL/GenBank/DDBJ databases">
        <title>Pseudomonas psychrotolerans genome sequencing and assembly.</title>
        <authorList>
            <person name="Vyas B."/>
            <person name="Mayilraj S."/>
        </authorList>
    </citation>
    <scope>NUCLEOTIDE SEQUENCE [LARGE SCALE GENOMIC DNA]</scope>
    <source>
        <strain evidence="1 2">SDS18</strain>
    </source>
</reference>
<gene>
    <name evidence="1" type="ORF">BVL52_08545</name>
</gene>
<name>A0ABX3IVC1_9PSED</name>
<protein>
    <submittedName>
        <fullName evidence="1">Uncharacterized protein</fullName>
    </submittedName>
</protein>
<proteinExistence type="predicted"/>